<evidence type="ECO:0000256" key="6">
    <source>
        <dbReference type="RuleBase" id="RU003983"/>
    </source>
</evidence>
<keyword evidence="7" id="KW-0472">Membrane</keyword>
<evidence type="ECO:0000256" key="2">
    <source>
        <dbReference type="ARBA" id="ARBA00022723"/>
    </source>
</evidence>
<keyword evidence="1 6" id="KW-0645">Protease</keyword>
<reference evidence="10" key="1">
    <citation type="submission" date="2013-09" db="EMBL/GenBank/DDBJ databases">
        <title>Corchorus olitorius genome sequencing.</title>
        <authorList>
            <person name="Alam M."/>
            <person name="Haque M.S."/>
            <person name="Islam M.S."/>
            <person name="Emdad E.M."/>
            <person name="Islam M.M."/>
            <person name="Ahmed B."/>
            <person name="Halim A."/>
            <person name="Hossen Q.M.M."/>
            <person name="Hossain M.Z."/>
            <person name="Ahmed R."/>
            <person name="Khan M.M."/>
            <person name="Islam R."/>
            <person name="Rashid M.M."/>
            <person name="Khan S.A."/>
            <person name="Rahman M.S."/>
            <person name="Alam M."/>
            <person name="Yahiya A.S."/>
            <person name="Khan M.S."/>
            <person name="Azam M.S."/>
            <person name="Haque T."/>
            <person name="Lashkar M.Z.H."/>
            <person name="Akhand A.I."/>
            <person name="Morshed G."/>
            <person name="Roy S."/>
            <person name="Uddin K.S."/>
            <person name="Rabeya T."/>
            <person name="Hossain A.S."/>
            <person name="Chowdhury A."/>
            <person name="Snigdha A.R."/>
            <person name="Mortoza M.S."/>
            <person name="Matin S.A."/>
            <person name="Hoque S.M.E."/>
            <person name="Islam M.K."/>
            <person name="Roy D.K."/>
            <person name="Haider R."/>
            <person name="Moosa M.M."/>
            <person name="Elias S.M."/>
            <person name="Hasan A.M."/>
            <person name="Jahan S."/>
            <person name="Shafiuddin M."/>
            <person name="Mahmood N."/>
            <person name="Shommy N.S."/>
        </authorList>
    </citation>
    <scope>NUCLEOTIDE SEQUENCE [LARGE SCALE GENOMIC DNA]</scope>
    <source>
        <strain evidence="10">cv. O-4</strain>
    </source>
</reference>
<evidence type="ECO:0000313" key="9">
    <source>
        <dbReference type="EMBL" id="OMP09762.1"/>
    </source>
</evidence>
<dbReference type="InterPro" id="IPR001915">
    <property type="entry name" value="Peptidase_M48"/>
</dbReference>
<keyword evidence="10" id="KW-1185">Reference proteome</keyword>
<dbReference type="GO" id="GO:0004222">
    <property type="term" value="F:metalloendopeptidase activity"/>
    <property type="evidence" value="ECO:0007669"/>
    <property type="project" value="InterPro"/>
</dbReference>
<comment type="similarity">
    <text evidence="6">Belongs to the peptidase M48 family.</text>
</comment>
<name>A0A1R3KRN8_9ROSI</name>
<feature type="domain" description="Peptidase M48" evidence="8">
    <location>
        <begin position="101"/>
        <end position="274"/>
    </location>
</feature>
<keyword evidence="7" id="KW-0812">Transmembrane</keyword>
<evidence type="ECO:0000256" key="1">
    <source>
        <dbReference type="ARBA" id="ARBA00022670"/>
    </source>
</evidence>
<accession>A0A1R3KRN8</accession>
<dbReference type="CDD" id="cd07331">
    <property type="entry name" value="M48C_Oma1_like"/>
    <property type="match status" value="1"/>
</dbReference>
<dbReference type="STRING" id="93759.A0A1R3KRN8"/>
<dbReference type="OrthoDB" id="7464992at2759"/>
<proteinExistence type="inferred from homology"/>
<evidence type="ECO:0000256" key="7">
    <source>
        <dbReference type="SAM" id="Phobius"/>
    </source>
</evidence>
<dbReference type="AlphaFoldDB" id="A0A1R3KRN8"/>
<dbReference type="InterPro" id="IPR051156">
    <property type="entry name" value="Mito/Outer_Membr_Metalloprot"/>
</dbReference>
<dbReference type="PANTHER" id="PTHR22726">
    <property type="entry name" value="METALLOENDOPEPTIDASE OMA1"/>
    <property type="match status" value="1"/>
</dbReference>
<dbReference type="EMBL" id="AWUE01012247">
    <property type="protein sequence ID" value="OMP09762.1"/>
    <property type="molecule type" value="Genomic_DNA"/>
</dbReference>
<keyword evidence="4 6" id="KW-0862">Zinc</keyword>
<evidence type="ECO:0000256" key="3">
    <source>
        <dbReference type="ARBA" id="ARBA00022801"/>
    </source>
</evidence>
<feature type="transmembrane region" description="Helical" evidence="7">
    <location>
        <begin position="170"/>
        <end position="187"/>
    </location>
</feature>
<dbReference type="GO" id="GO:0051603">
    <property type="term" value="P:proteolysis involved in protein catabolic process"/>
    <property type="evidence" value="ECO:0007669"/>
    <property type="project" value="TreeGrafter"/>
</dbReference>
<dbReference type="GO" id="GO:0046872">
    <property type="term" value="F:metal ion binding"/>
    <property type="evidence" value="ECO:0007669"/>
    <property type="project" value="UniProtKB-KW"/>
</dbReference>
<protein>
    <submittedName>
        <fullName evidence="9">Peptidase M48</fullName>
    </submittedName>
</protein>
<sequence length="297" mass="33230">MVFSYIKSKSKPILFYASSASFRADRVSLGLLQNLTSKFKPQWLQSPLLSRTSFTRFNVVSIATVAGGAARRLSYPRGGFAQATSRFYHSNRNLPRQISKSTFQGQLVGSAVLLDKDKIINASCGPNGKIVINSGYLKHLKSDEEIAAVLAHEMGHAVARHVAEGMLRRLVLLLLTFVGLGALDVIFKLRHTLPAILVDNFFSRRREAEADYIGLMLMASAGYDPQVAPNLYENKIPLMFPEIPPNVFEDLEYWLSFVASHPPCKKRAKLLKEPKTMELAKQVYEDVKARNHITCFV</sequence>
<evidence type="ECO:0000259" key="8">
    <source>
        <dbReference type="Pfam" id="PF01435"/>
    </source>
</evidence>
<keyword evidence="5 6" id="KW-0482">Metalloprotease</keyword>
<keyword evidence="7" id="KW-1133">Transmembrane helix</keyword>
<dbReference type="Gene3D" id="3.30.2010.10">
    <property type="entry name" value="Metalloproteases ('zincins'), catalytic domain"/>
    <property type="match status" value="1"/>
</dbReference>
<dbReference type="Pfam" id="PF01435">
    <property type="entry name" value="Peptidase_M48"/>
    <property type="match status" value="1"/>
</dbReference>
<evidence type="ECO:0000256" key="4">
    <source>
        <dbReference type="ARBA" id="ARBA00022833"/>
    </source>
</evidence>
<dbReference type="Proteomes" id="UP000187203">
    <property type="component" value="Unassembled WGS sequence"/>
</dbReference>
<comment type="cofactor">
    <cofactor evidence="6">
        <name>Zn(2+)</name>
        <dbReference type="ChEBI" id="CHEBI:29105"/>
    </cofactor>
    <text evidence="6">Binds 1 zinc ion per subunit.</text>
</comment>
<keyword evidence="2" id="KW-0479">Metal-binding</keyword>
<organism evidence="9 10">
    <name type="scientific">Corchorus olitorius</name>
    <dbReference type="NCBI Taxonomy" id="93759"/>
    <lineage>
        <taxon>Eukaryota</taxon>
        <taxon>Viridiplantae</taxon>
        <taxon>Streptophyta</taxon>
        <taxon>Embryophyta</taxon>
        <taxon>Tracheophyta</taxon>
        <taxon>Spermatophyta</taxon>
        <taxon>Magnoliopsida</taxon>
        <taxon>eudicotyledons</taxon>
        <taxon>Gunneridae</taxon>
        <taxon>Pentapetalae</taxon>
        <taxon>rosids</taxon>
        <taxon>malvids</taxon>
        <taxon>Malvales</taxon>
        <taxon>Malvaceae</taxon>
        <taxon>Grewioideae</taxon>
        <taxon>Apeibeae</taxon>
        <taxon>Corchorus</taxon>
    </lineage>
</organism>
<keyword evidence="3 6" id="KW-0378">Hydrolase</keyword>
<comment type="caution">
    <text evidence="9">The sequence shown here is derived from an EMBL/GenBank/DDBJ whole genome shotgun (WGS) entry which is preliminary data.</text>
</comment>
<gene>
    <name evidence="9" type="ORF">COLO4_05155</name>
</gene>
<dbReference type="PANTHER" id="PTHR22726:SF1">
    <property type="entry name" value="METALLOENDOPEPTIDASE OMA1, MITOCHONDRIAL"/>
    <property type="match status" value="1"/>
</dbReference>
<dbReference type="GO" id="GO:0016020">
    <property type="term" value="C:membrane"/>
    <property type="evidence" value="ECO:0007669"/>
    <property type="project" value="TreeGrafter"/>
</dbReference>
<evidence type="ECO:0000313" key="10">
    <source>
        <dbReference type="Proteomes" id="UP000187203"/>
    </source>
</evidence>
<evidence type="ECO:0000256" key="5">
    <source>
        <dbReference type="ARBA" id="ARBA00023049"/>
    </source>
</evidence>